<organism evidence="1 2">
    <name type="scientific">Pyxidicoccus parkwayensis</name>
    <dbReference type="NCBI Taxonomy" id="2813578"/>
    <lineage>
        <taxon>Bacteria</taxon>
        <taxon>Pseudomonadati</taxon>
        <taxon>Myxococcota</taxon>
        <taxon>Myxococcia</taxon>
        <taxon>Myxococcales</taxon>
        <taxon>Cystobacterineae</taxon>
        <taxon>Myxococcaceae</taxon>
        <taxon>Pyxidicoccus</taxon>
    </lineage>
</organism>
<reference evidence="1 2" key="1">
    <citation type="submission" date="2021-02" db="EMBL/GenBank/DDBJ databases">
        <title>De Novo genome assembly of isolated myxobacteria.</title>
        <authorList>
            <person name="Stevens D.C."/>
        </authorList>
    </citation>
    <scope>NUCLEOTIDE SEQUENCE [LARGE SCALE GENOMIC DNA]</scope>
    <source>
        <strain evidence="2">SCPEA02</strain>
    </source>
</reference>
<evidence type="ECO:0008006" key="3">
    <source>
        <dbReference type="Google" id="ProtNLM"/>
    </source>
</evidence>
<evidence type="ECO:0000313" key="1">
    <source>
        <dbReference type="EMBL" id="QSQ27578.1"/>
    </source>
</evidence>
<proteinExistence type="predicted"/>
<gene>
    <name evidence="1" type="ORF">JY651_22860</name>
</gene>
<dbReference type="Proteomes" id="UP000662747">
    <property type="component" value="Chromosome"/>
</dbReference>
<protein>
    <recommendedName>
        <fullName evidence="3">HEAT repeat domain-containing protein</fullName>
    </recommendedName>
</protein>
<dbReference type="RefSeq" id="WP_206729098.1">
    <property type="nucleotide sequence ID" value="NZ_CP071090.1"/>
</dbReference>
<sequence length="189" mass="21246">MSPVRIVLKEQVSRGQVEDFAWNDGWSMWDMMEGVGLEPYVKIYRTQDDLTAAHYIEDPTVDIHYFALEGADVDGTARQIRAGLPTYSRAEVLQTAKTASEPLELARTVRVAGVTASEPFDREIFEIITNAMSNPDPRVRISGVAATAFAAWKEFREPLERLRADAEPQVADFAQVVLRGLTEKNWKES</sequence>
<evidence type="ECO:0000313" key="2">
    <source>
        <dbReference type="Proteomes" id="UP000662747"/>
    </source>
</evidence>
<keyword evidence="2" id="KW-1185">Reference proteome</keyword>
<accession>A0ABX7PAN4</accession>
<dbReference type="EMBL" id="CP071090">
    <property type="protein sequence ID" value="QSQ27578.1"/>
    <property type="molecule type" value="Genomic_DNA"/>
</dbReference>
<name>A0ABX7PAN4_9BACT</name>